<comment type="pathway">
    <text evidence="3 13">Cofactor biosynthesis; tetrahydrofolate biosynthesis; 7,8-dihydrofolate from 2-amino-4-hydroxy-6-hydroxymethyl-7,8-dihydropteridine diphosphate and 4-aminobenzoate: step 1/2.</text>
</comment>
<dbReference type="FunFam" id="3.20.20.20:FF:000006">
    <property type="entry name" value="Dihydropteroate synthase"/>
    <property type="match status" value="1"/>
</dbReference>
<dbReference type="InterPro" id="IPR011005">
    <property type="entry name" value="Dihydropteroate_synth-like_sf"/>
</dbReference>
<organism evidence="16 17">
    <name type="scientific">Paraclostridium bifermentans</name>
    <name type="common">Clostridium bifermentans</name>
    <dbReference type="NCBI Taxonomy" id="1490"/>
    <lineage>
        <taxon>Bacteria</taxon>
        <taxon>Bacillati</taxon>
        <taxon>Bacillota</taxon>
        <taxon>Clostridia</taxon>
        <taxon>Peptostreptococcales</taxon>
        <taxon>Peptostreptococcaceae</taxon>
        <taxon>Paraclostridium</taxon>
    </lineage>
</organism>
<name>A0A1X2JK83_PARBF</name>
<evidence type="ECO:0000259" key="14">
    <source>
        <dbReference type="PROSITE" id="PS50972"/>
    </source>
</evidence>
<accession>A0A1X2JK83</accession>
<evidence type="ECO:0000256" key="11">
    <source>
        <dbReference type="ARBA" id="ARBA00030193"/>
    </source>
</evidence>
<evidence type="ECO:0000313" key="18">
    <source>
        <dbReference type="Proteomes" id="UP000573963"/>
    </source>
</evidence>
<dbReference type="GO" id="GO:0004156">
    <property type="term" value="F:dihydropteroate synthase activity"/>
    <property type="evidence" value="ECO:0007669"/>
    <property type="project" value="UniProtKB-EC"/>
</dbReference>
<dbReference type="eggNOG" id="COG0294">
    <property type="taxonomic scope" value="Bacteria"/>
</dbReference>
<dbReference type="InterPro" id="IPR045031">
    <property type="entry name" value="DHP_synth-like"/>
</dbReference>
<evidence type="ECO:0000256" key="12">
    <source>
        <dbReference type="ARBA" id="ARBA00053449"/>
    </source>
</evidence>
<evidence type="ECO:0000256" key="13">
    <source>
        <dbReference type="RuleBase" id="RU361205"/>
    </source>
</evidence>
<comment type="catalytic activity">
    <reaction evidence="1">
        <text>(7,8-dihydropterin-6-yl)methyl diphosphate + 4-aminobenzoate = 7,8-dihydropteroate + diphosphate</text>
        <dbReference type="Rhea" id="RHEA:19949"/>
        <dbReference type="ChEBI" id="CHEBI:17836"/>
        <dbReference type="ChEBI" id="CHEBI:17839"/>
        <dbReference type="ChEBI" id="CHEBI:33019"/>
        <dbReference type="ChEBI" id="CHEBI:72950"/>
        <dbReference type="EC" id="2.5.1.15"/>
    </reaction>
</comment>
<dbReference type="PROSITE" id="PS50972">
    <property type="entry name" value="PTERIN_BINDING"/>
    <property type="match status" value="1"/>
</dbReference>
<dbReference type="Pfam" id="PF00809">
    <property type="entry name" value="Pterin_bind"/>
    <property type="match status" value="1"/>
</dbReference>
<dbReference type="InterPro" id="IPR006390">
    <property type="entry name" value="DHP_synth_dom"/>
</dbReference>
<dbReference type="Proteomes" id="UP000573963">
    <property type="component" value="Unassembled WGS sequence"/>
</dbReference>
<gene>
    <name evidence="16" type="primary">folP</name>
    <name evidence="16" type="ORF">D4A35_03640</name>
    <name evidence="15" type="ORF">HF875_06025</name>
</gene>
<evidence type="ECO:0000256" key="2">
    <source>
        <dbReference type="ARBA" id="ARBA00001946"/>
    </source>
</evidence>
<evidence type="ECO:0000313" key="17">
    <source>
        <dbReference type="Proteomes" id="UP000326961"/>
    </source>
</evidence>
<dbReference type="Gene3D" id="3.20.20.20">
    <property type="entry name" value="Dihydropteroate synthase-like"/>
    <property type="match status" value="1"/>
</dbReference>
<feature type="domain" description="Pterin-binding" evidence="14">
    <location>
        <begin position="8"/>
        <end position="255"/>
    </location>
</feature>
<dbReference type="GO" id="GO:0046656">
    <property type="term" value="P:folic acid biosynthetic process"/>
    <property type="evidence" value="ECO:0007669"/>
    <property type="project" value="UniProtKB-KW"/>
</dbReference>
<dbReference type="Proteomes" id="UP000326961">
    <property type="component" value="Chromosome"/>
</dbReference>
<sequence>MFEYGKKTYIMGILNVTPDSFSDGGSYTSIEKALNHAKEMIDSGADIIDLGGESTRPGHQIVDAEEELRRVLPVVKELKKQLNVKVSVDTYKAIVAEETLKLGADMINDVWGLRKDPNMASVIAKHDAHVCIMHNQDGTDYDKDIMESIKEFLIESIKIAKSAGIDDRKIVLDPGIGFGKTLEQNIEVMARLDELKDLGYPILLGTSRKSMIGKILDLEPKDRVEGTIATTVLGIKSGVDIVRVHDVLENIRAIKVADAICRR</sequence>
<dbReference type="PROSITE" id="PS00793">
    <property type="entry name" value="DHPS_2"/>
    <property type="match status" value="1"/>
</dbReference>
<dbReference type="RefSeq" id="WP_021428985.1">
    <property type="nucleotide sequence ID" value="NZ_BROK01000025.1"/>
</dbReference>
<dbReference type="NCBIfam" id="TIGR01496">
    <property type="entry name" value="DHPS"/>
    <property type="match status" value="1"/>
</dbReference>
<dbReference type="EC" id="2.5.1.15" evidence="5 13"/>
<keyword evidence="9 13" id="KW-0460">Magnesium</keyword>
<comment type="cofactor">
    <cofactor evidence="2 13">
        <name>Mg(2+)</name>
        <dbReference type="ChEBI" id="CHEBI:18420"/>
    </cofactor>
</comment>
<dbReference type="AlphaFoldDB" id="A0A1X2JK83"/>
<evidence type="ECO:0000256" key="8">
    <source>
        <dbReference type="ARBA" id="ARBA00022723"/>
    </source>
</evidence>
<proteinExistence type="inferred from homology"/>
<evidence type="ECO:0000256" key="6">
    <source>
        <dbReference type="ARBA" id="ARBA00016919"/>
    </source>
</evidence>
<dbReference type="PANTHER" id="PTHR20941:SF1">
    <property type="entry name" value="FOLIC ACID SYNTHESIS PROTEIN FOL1"/>
    <property type="match status" value="1"/>
</dbReference>
<keyword evidence="10 13" id="KW-0289">Folate biosynthesis</keyword>
<comment type="similarity">
    <text evidence="4 13">Belongs to the DHPS family.</text>
</comment>
<dbReference type="GO" id="GO:0046872">
    <property type="term" value="F:metal ion binding"/>
    <property type="evidence" value="ECO:0007669"/>
    <property type="project" value="UniProtKB-KW"/>
</dbReference>
<dbReference type="PROSITE" id="PS00792">
    <property type="entry name" value="DHPS_1"/>
    <property type="match status" value="1"/>
</dbReference>
<reference evidence="16 17" key="1">
    <citation type="submission" date="2018-09" db="EMBL/GenBank/DDBJ databases">
        <title>A clostridial neurotoxin that targets Anopheles mosquitoes.</title>
        <authorList>
            <person name="Contreras E."/>
            <person name="Masuyer G."/>
            <person name="Qureshi N."/>
            <person name="Chawla S."/>
            <person name="Lim H.L."/>
            <person name="Chen J."/>
            <person name="Stenmark P."/>
            <person name="Gill S."/>
        </authorList>
    </citation>
    <scope>NUCLEOTIDE SEQUENCE [LARGE SCALE GENOMIC DNA]</scope>
    <source>
        <strain evidence="16 17">Cbm</strain>
    </source>
</reference>
<keyword evidence="8 13" id="KW-0479">Metal-binding</keyword>
<dbReference type="EMBL" id="JABAFD010000002">
    <property type="protein sequence ID" value="NME09069.1"/>
    <property type="molecule type" value="Genomic_DNA"/>
</dbReference>
<evidence type="ECO:0000313" key="16">
    <source>
        <dbReference type="EMBL" id="QEZ68073.1"/>
    </source>
</evidence>
<reference evidence="15 18" key="2">
    <citation type="submission" date="2020-04" db="EMBL/GenBank/DDBJ databases">
        <authorList>
            <person name="Hitch T.C.A."/>
            <person name="Wylensek D."/>
            <person name="Clavel T."/>
        </authorList>
    </citation>
    <scope>NUCLEOTIDE SEQUENCE [LARGE SCALE GENOMIC DNA]</scope>
    <source>
        <strain evidence="15 18">Med78_4-601-WT-2</strain>
    </source>
</reference>
<evidence type="ECO:0000256" key="9">
    <source>
        <dbReference type="ARBA" id="ARBA00022842"/>
    </source>
</evidence>
<dbReference type="PANTHER" id="PTHR20941">
    <property type="entry name" value="FOLATE SYNTHESIS PROTEINS"/>
    <property type="match status" value="1"/>
</dbReference>
<dbReference type="GO" id="GO:0005829">
    <property type="term" value="C:cytosol"/>
    <property type="evidence" value="ECO:0007669"/>
    <property type="project" value="TreeGrafter"/>
</dbReference>
<evidence type="ECO:0000256" key="10">
    <source>
        <dbReference type="ARBA" id="ARBA00022909"/>
    </source>
</evidence>
<dbReference type="SUPFAM" id="SSF51717">
    <property type="entry name" value="Dihydropteroate synthetase-like"/>
    <property type="match status" value="1"/>
</dbReference>
<evidence type="ECO:0000256" key="4">
    <source>
        <dbReference type="ARBA" id="ARBA00009503"/>
    </source>
</evidence>
<evidence type="ECO:0000256" key="3">
    <source>
        <dbReference type="ARBA" id="ARBA00004763"/>
    </source>
</evidence>
<dbReference type="STRING" id="1490.B2H97_01690"/>
<keyword evidence="7 13" id="KW-0808">Transferase</keyword>
<comment type="function">
    <text evidence="12 13">Catalyzes the condensation of para-aminobenzoate (pABA) with 6-hydroxymethyl-7,8-dihydropterin diphosphate (DHPt-PP) to form 7,8-dihydropteroate (H2Pte), the immediate precursor of folate derivatives.</text>
</comment>
<dbReference type="CDD" id="cd00739">
    <property type="entry name" value="DHPS"/>
    <property type="match status" value="1"/>
</dbReference>
<dbReference type="InterPro" id="IPR000489">
    <property type="entry name" value="Pterin-binding_dom"/>
</dbReference>
<dbReference type="UniPathway" id="UPA00077">
    <property type="reaction ID" value="UER00156"/>
</dbReference>
<evidence type="ECO:0000256" key="1">
    <source>
        <dbReference type="ARBA" id="ARBA00000012"/>
    </source>
</evidence>
<protein>
    <recommendedName>
        <fullName evidence="6 13">Dihydropteroate synthase</fullName>
        <shortName evidence="13">DHPS</shortName>
        <ecNumber evidence="5 13">2.5.1.15</ecNumber>
    </recommendedName>
    <alternativeName>
        <fullName evidence="11 13">Dihydropteroate pyrophosphorylase</fullName>
    </alternativeName>
</protein>
<dbReference type="GO" id="GO:0046654">
    <property type="term" value="P:tetrahydrofolate biosynthetic process"/>
    <property type="evidence" value="ECO:0007669"/>
    <property type="project" value="UniProtKB-UniPathway"/>
</dbReference>
<dbReference type="EMBL" id="CP032452">
    <property type="protein sequence ID" value="QEZ68073.1"/>
    <property type="molecule type" value="Genomic_DNA"/>
</dbReference>
<evidence type="ECO:0000256" key="7">
    <source>
        <dbReference type="ARBA" id="ARBA00022679"/>
    </source>
</evidence>
<evidence type="ECO:0000256" key="5">
    <source>
        <dbReference type="ARBA" id="ARBA00012458"/>
    </source>
</evidence>
<evidence type="ECO:0000313" key="15">
    <source>
        <dbReference type="EMBL" id="NME09069.1"/>
    </source>
</evidence>